<dbReference type="PANTHER" id="PTHR30580:SF0">
    <property type="entry name" value="PRIMOSOMAL PROTEIN N"/>
    <property type="match status" value="1"/>
</dbReference>
<evidence type="ECO:0000313" key="6">
    <source>
        <dbReference type="Proteomes" id="UP000308430"/>
    </source>
</evidence>
<organism evidence="5 6">
    <name type="scientific">Pseudothauera nasutitermitis</name>
    <dbReference type="NCBI Taxonomy" id="2565930"/>
    <lineage>
        <taxon>Bacteria</taxon>
        <taxon>Pseudomonadati</taxon>
        <taxon>Pseudomonadota</taxon>
        <taxon>Betaproteobacteria</taxon>
        <taxon>Rhodocyclales</taxon>
        <taxon>Zoogloeaceae</taxon>
        <taxon>Pseudothauera</taxon>
    </lineage>
</organism>
<evidence type="ECO:0000259" key="4">
    <source>
        <dbReference type="Pfam" id="PF17764"/>
    </source>
</evidence>
<keyword evidence="6" id="KW-1185">Reference proteome</keyword>
<keyword evidence="2" id="KW-0067">ATP-binding</keyword>
<dbReference type="InterPro" id="IPR041222">
    <property type="entry name" value="PriA_3primeBD"/>
</dbReference>
<proteinExistence type="predicted"/>
<feature type="non-terminal residue" evidence="5">
    <location>
        <position position="128"/>
    </location>
</feature>
<dbReference type="InterPro" id="IPR042115">
    <property type="entry name" value="PriA_3primeBD_sf"/>
</dbReference>
<reference evidence="5 6" key="1">
    <citation type="submission" date="2019-04" db="EMBL/GenBank/DDBJ databases">
        <title>Azoarcus nasutitermitis sp. nov. isolated from termite nest.</title>
        <authorList>
            <person name="Lin S.-Y."/>
            <person name="Hameed A."/>
            <person name="Hsu Y.-H."/>
            <person name="Young C.-C."/>
        </authorList>
    </citation>
    <scope>NUCLEOTIDE SEQUENCE [LARGE SCALE GENOMIC DNA]</scope>
    <source>
        <strain evidence="5 6">CC-YHH838</strain>
    </source>
</reference>
<dbReference type="GO" id="GO:0006302">
    <property type="term" value="P:double-strand break repair"/>
    <property type="evidence" value="ECO:0007669"/>
    <property type="project" value="TreeGrafter"/>
</dbReference>
<evidence type="ECO:0000256" key="1">
    <source>
        <dbReference type="ARBA" id="ARBA00022741"/>
    </source>
</evidence>
<evidence type="ECO:0000313" key="5">
    <source>
        <dbReference type="EMBL" id="THF64477.1"/>
    </source>
</evidence>
<dbReference type="GO" id="GO:0006310">
    <property type="term" value="P:DNA recombination"/>
    <property type="evidence" value="ECO:0007669"/>
    <property type="project" value="TreeGrafter"/>
</dbReference>
<dbReference type="GO" id="GO:0006270">
    <property type="term" value="P:DNA replication initiation"/>
    <property type="evidence" value="ECO:0007669"/>
    <property type="project" value="TreeGrafter"/>
</dbReference>
<keyword evidence="3" id="KW-0238">DNA-binding</keyword>
<feature type="domain" description="Primosomal protein N' 3' DNA-binding" evidence="4">
    <location>
        <begin position="5"/>
        <end position="100"/>
    </location>
</feature>
<protein>
    <submittedName>
        <fullName evidence="5">Primosomal protein N</fullName>
    </submittedName>
</protein>
<dbReference type="EMBL" id="SSOC01000004">
    <property type="protein sequence ID" value="THF64477.1"/>
    <property type="molecule type" value="Genomic_DNA"/>
</dbReference>
<dbReference type="Gene3D" id="3.40.1440.60">
    <property type="entry name" value="PriA, 3(prime) DNA-binding domain"/>
    <property type="match status" value="1"/>
</dbReference>
<comment type="caution">
    <text evidence="5">The sequence shown here is derived from an EMBL/GenBank/DDBJ whole genome shotgun (WGS) entry which is preliminary data.</text>
</comment>
<keyword evidence="1" id="KW-0547">Nucleotide-binding</keyword>
<dbReference type="Proteomes" id="UP000308430">
    <property type="component" value="Unassembled WGS sequence"/>
</dbReference>
<dbReference type="PANTHER" id="PTHR30580">
    <property type="entry name" value="PRIMOSOMAL PROTEIN N"/>
    <property type="match status" value="1"/>
</dbReference>
<name>A0A4S4AWQ3_9RHOO</name>
<evidence type="ECO:0000256" key="2">
    <source>
        <dbReference type="ARBA" id="ARBA00022840"/>
    </source>
</evidence>
<gene>
    <name evidence="5" type="ORF">E6C76_10420</name>
</gene>
<dbReference type="GO" id="GO:0003677">
    <property type="term" value="F:DNA binding"/>
    <property type="evidence" value="ECO:0007669"/>
    <property type="project" value="UniProtKB-KW"/>
</dbReference>
<dbReference type="GO" id="GO:0005524">
    <property type="term" value="F:ATP binding"/>
    <property type="evidence" value="ECO:0007669"/>
    <property type="project" value="UniProtKB-KW"/>
</dbReference>
<dbReference type="Pfam" id="PF17764">
    <property type="entry name" value="PriA_3primeBD"/>
    <property type="match status" value="1"/>
</dbReference>
<evidence type="ECO:0000256" key="3">
    <source>
        <dbReference type="ARBA" id="ARBA00023125"/>
    </source>
</evidence>
<dbReference type="AlphaFoldDB" id="A0A4S4AWQ3"/>
<accession>A0A4S4AWQ3</accession>
<dbReference type="GO" id="GO:0043138">
    <property type="term" value="F:3'-5' DNA helicase activity"/>
    <property type="evidence" value="ECO:0007669"/>
    <property type="project" value="TreeGrafter"/>
</dbReference>
<sequence>MNIVRVALPVPIPQLFDYTAENVDASDVGRCVRVPFGRGEKSGLIVALSAAAEVESTRLKAVLHIQREVAALPADWLELVSFTARYYHAPLGEVIALALPPGLRRADAVAGRDADPLLALAEAGRAAL</sequence>